<protein>
    <recommendedName>
        <fullName evidence="4">DUF692 domain-containing protein</fullName>
    </recommendedName>
</protein>
<evidence type="ECO:0008006" key="4">
    <source>
        <dbReference type="Google" id="ProtNLM"/>
    </source>
</evidence>
<accession>H5TFV8</accession>
<dbReference type="PANTHER" id="PTHR42194:SF1">
    <property type="entry name" value="UPF0276 PROTEIN HI_1600"/>
    <property type="match status" value="1"/>
</dbReference>
<organism evidence="2 3">
    <name type="scientific">Gordonia otitidis (strain DSM 44809 / CCUG 52243 / JCM 12355 / NBRC 100426 / IFM 10032)</name>
    <dbReference type="NCBI Taxonomy" id="1108044"/>
    <lineage>
        <taxon>Bacteria</taxon>
        <taxon>Bacillati</taxon>
        <taxon>Actinomycetota</taxon>
        <taxon>Actinomycetes</taxon>
        <taxon>Mycobacteriales</taxon>
        <taxon>Gordoniaceae</taxon>
        <taxon>Gordonia</taxon>
    </lineage>
</organism>
<sequence length="310" mass="33084">MAERYASSEFIHDTPPERRTRMNNKNLTPTVWPSGIGIGWRPDIAGVVAALPGLGFCEVIAESVPAVETAESWLPDLLAVDVPIIPHGVGLSLGGAEPVSAERISVLTRCAQILDAPLVSEHIAFVRAGGVEVGHLLPVPRSHEALAVLSDNIRRTQDFLPVPLAVENIASLFEWPDDEYSDGEFLAELVERTGVHLLVDVANVYACALNRGTDPAADLARLPLERIAYCHVAGGESDGVLYHDTHTAPVSDDVLALVNQLAGTDRVDAFILERDGRYPPAAELMAELDAIADAAGMTRPSCSPGVRNAS</sequence>
<reference evidence="2" key="1">
    <citation type="submission" date="2012-02" db="EMBL/GenBank/DDBJ databases">
        <title>Whole genome shotgun sequence of Gordonia otitidis NBRC 100426.</title>
        <authorList>
            <person name="Yoshida I."/>
            <person name="Hosoyama A."/>
            <person name="Tsuchikane K."/>
            <person name="Katsumata H."/>
            <person name="Yamazaki S."/>
            <person name="Fujita N."/>
        </authorList>
    </citation>
    <scope>NUCLEOTIDE SEQUENCE [LARGE SCALE GENOMIC DNA]</scope>
    <source>
        <strain evidence="2">NBRC 100426</strain>
    </source>
</reference>
<dbReference type="InterPro" id="IPR036237">
    <property type="entry name" value="Xyl_isomerase-like_sf"/>
</dbReference>
<dbReference type="Proteomes" id="UP000005038">
    <property type="component" value="Unassembled WGS sequence"/>
</dbReference>
<dbReference type="NCBIfam" id="NF003818">
    <property type="entry name" value="PRK05409.1"/>
    <property type="match status" value="1"/>
</dbReference>
<name>H5TFV8_GORO1</name>
<evidence type="ECO:0000313" key="2">
    <source>
        <dbReference type="EMBL" id="GAB32366.1"/>
    </source>
</evidence>
<feature type="region of interest" description="Disordered" evidence="1">
    <location>
        <begin position="1"/>
        <end position="26"/>
    </location>
</feature>
<dbReference type="STRING" id="1108044.GOOTI_005_00440"/>
<proteinExistence type="predicted"/>
<gene>
    <name evidence="2" type="ORF">GOOTI_005_00440</name>
</gene>
<evidence type="ECO:0000313" key="3">
    <source>
        <dbReference type="Proteomes" id="UP000005038"/>
    </source>
</evidence>
<feature type="compositionally biased region" description="Basic and acidic residues" evidence="1">
    <location>
        <begin position="10"/>
        <end position="20"/>
    </location>
</feature>
<dbReference type="Pfam" id="PF05114">
    <property type="entry name" value="MbnB_TglH_ChrH"/>
    <property type="match status" value="1"/>
</dbReference>
<evidence type="ECO:0000256" key="1">
    <source>
        <dbReference type="SAM" id="MobiDB-lite"/>
    </source>
</evidence>
<dbReference type="AlphaFoldDB" id="H5TFV8"/>
<dbReference type="EMBL" id="BAFB01000005">
    <property type="protein sequence ID" value="GAB32366.1"/>
    <property type="molecule type" value="Genomic_DNA"/>
</dbReference>
<keyword evidence="3" id="KW-1185">Reference proteome</keyword>
<dbReference type="SUPFAM" id="SSF51658">
    <property type="entry name" value="Xylose isomerase-like"/>
    <property type="match status" value="1"/>
</dbReference>
<dbReference type="PANTHER" id="PTHR42194">
    <property type="entry name" value="UPF0276 PROTEIN HI_1600"/>
    <property type="match status" value="1"/>
</dbReference>
<dbReference type="InterPro" id="IPR007801">
    <property type="entry name" value="MbnB/TglH/ChrH"/>
</dbReference>
<dbReference type="Gene3D" id="3.20.20.150">
    <property type="entry name" value="Divalent-metal-dependent TIM barrel enzymes"/>
    <property type="match status" value="1"/>
</dbReference>
<comment type="caution">
    <text evidence="2">The sequence shown here is derived from an EMBL/GenBank/DDBJ whole genome shotgun (WGS) entry which is preliminary data.</text>
</comment>